<proteinExistence type="inferred from homology"/>
<dbReference type="PANTHER" id="PTHR19957">
    <property type="entry name" value="SYNTAXIN"/>
    <property type="match status" value="1"/>
</dbReference>
<dbReference type="SMART" id="SM00503">
    <property type="entry name" value="SynN"/>
    <property type="match status" value="1"/>
</dbReference>
<dbReference type="OrthoDB" id="10255013at2759"/>
<dbReference type="GO" id="GO:0048278">
    <property type="term" value="P:vesicle docking"/>
    <property type="evidence" value="ECO:0007669"/>
    <property type="project" value="TreeGrafter"/>
</dbReference>
<evidence type="ECO:0000256" key="8">
    <source>
        <dbReference type="SAM" id="Phobius"/>
    </source>
</evidence>
<evidence type="ECO:0000256" key="6">
    <source>
        <dbReference type="RuleBase" id="RU003858"/>
    </source>
</evidence>
<protein>
    <submittedName>
        <fullName evidence="10">t-SNARE family protein</fullName>
    </submittedName>
</protein>
<evidence type="ECO:0000256" key="1">
    <source>
        <dbReference type="ARBA" id="ARBA00004211"/>
    </source>
</evidence>
<dbReference type="InterPro" id="IPR045242">
    <property type="entry name" value="Syntaxin"/>
</dbReference>
<dbReference type="AlphaFoldDB" id="A0A151ZBE5"/>
<organism evidence="10 11">
    <name type="scientific">Tieghemostelium lacteum</name>
    <name type="common">Slime mold</name>
    <name type="synonym">Dictyostelium lacteum</name>
    <dbReference type="NCBI Taxonomy" id="361077"/>
    <lineage>
        <taxon>Eukaryota</taxon>
        <taxon>Amoebozoa</taxon>
        <taxon>Evosea</taxon>
        <taxon>Eumycetozoa</taxon>
        <taxon>Dictyostelia</taxon>
        <taxon>Dictyosteliales</taxon>
        <taxon>Raperosteliaceae</taxon>
        <taxon>Tieghemostelium</taxon>
    </lineage>
</organism>
<reference evidence="10 11" key="1">
    <citation type="submission" date="2015-12" db="EMBL/GenBank/DDBJ databases">
        <title>Dictyostelia acquired genes for synthesis and detection of signals that induce cell-type specialization by lateral gene transfer from prokaryotes.</title>
        <authorList>
            <person name="Gloeckner G."/>
            <person name="Schaap P."/>
        </authorList>
    </citation>
    <scope>NUCLEOTIDE SEQUENCE [LARGE SCALE GENOMIC DNA]</scope>
    <source>
        <strain evidence="10 11">TK</strain>
    </source>
</reference>
<dbReference type="Gene3D" id="1.20.58.70">
    <property type="match status" value="1"/>
</dbReference>
<dbReference type="InterPro" id="IPR006012">
    <property type="entry name" value="Syntaxin/epimorphin_CS"/>
</dbReference>
<dbReference type="GO" id="GO:0005484">
    <property type="term" value="F:SNAP receptor activity"/>
    <property type="evidence" value="ECO:0007669"/>
    <property type="project" value="InterPro"/>
</dbReference>
<dbReference type="GO" id="GO:0006906">
    <property type="term" value="P:vesicle fusion"/>
    <property type="evidence" value="ECO:0007669"/>
    <property type="project" value="TreeGrafter"/>
</dbReference>
<evidence type="ECO:0000256" key="3">
    <source>
        <dbReference type="ARBA" id="ARBA00022692"/>
    </source>
</evidence>
<dbReference type="GO" id="GO:0031201">
    <property type="term" value="C:SNARE complex"/>
    <property type="evidence" value="ECO:0007669"/>
    <property type="project" value="TreeGrafter"/>
</dbReference>
<evidence type="ECO:0000313" key="11">
    <source>
        <dbReference type="Proteomes" id="UP000076078"/>
    </source>
</evidence>
<feature type="transmembrane region" description="Helical" evidence="8">
    <location>
        <begin position="316"/>
        <end position="336"/>
    </location>
</feature>
<feature type="region of interest" description="Disordered" evidence="7">
    <location>
        <begin position="1"/>
        <end position="59"/>
    </location>
</feature>
<dbReference type="PANTHER" id="PTHR19957:SF307">
    <property type="entry name" value="PROTEIN SSO1-RELATED"/>
    <property type="match status" value="1"/>
</dbReference>
<evidence type="ECO:0000256" key="4">
    <source>
        <dbReference type="ARBA" id="ARBA00022989"/>
    </source>
</evidence>
<comment type="similarity">
    <text evidence="2 6">Belongs to the syntaxin family.</text>
</comment>
<feature type="compositionally biased region" description="Low complexity" evidence="7">
    <location>
        <begin position="38"/>
        <end position="56"/>
    </location>
</feature>
<dbReference type="EMBL" id="LODT01000035">
    <property type="protein sequence ID" value="KYQ91273.1"/>
    <property type="molecule type" value="Genomic_DNA"/>
</dbReference>
<dbReference type="PROSITE" id="PS00914">
    <property type="entry name" value="SYNTAXIN"/>
    <property type="match status" value="1"/>
</dbReference>
<dbReference type="GO" id="GO:0012505">
    <property type="term" value="C:endomembrane system"/>
    <property type="evidence" value="ECO:0007669"/>
    <property type="project" value="TreeGrafter"/>
</dbReference>
<dbReference type="SUPFAM" id="SSF47661">
    <property type="entry name" value="t-snare proteins"/>
    <property type="match status" value="1"/>
</dbReference>
<dbReference type="SMART" id="SM00397">
    <property type="entry name" value="t_SNARE"/>
    <property type="match status" value="1"/>
</dbReference>
<keyword evidence="4 8" id="KW-1133">Transmembrane helix</keyword>
<sequence>MEDRLTELKNLGGVGDRNEKSTKDKKSKKSKDKDVNTNKENSNRNNNNNNNNNNTNGEEFVDIELGPLNEEDKFMPEFYKDVGIVKLQMTSIRRVIKEIQEKYIISLNTFIDHGNKHEEEIQRMINSTNSSFLTLKKKLEEMKSSTDKYISQKEGTDTEERIRVNMQKTLTLKFVDLMKEYQEIQNNYKNKYQEKLERQYLIVKPNATKEELQKVIEGGSDSQQIFAETILYENLHKEAQNALAYVKNRHNDIVLLERSIAELHQLFMDMSVLVDAQGEILNVIEINVDSTVGLTKEGVDNLQIANKHHRKGRRKMYILLVLVVIVLLAVLLPTLLTLL</sequence>
<dbReference type="STRING" id="361077.A0A151ZBE5"/>
<gene>
    <name evidence="10" type="ORF">DLAC_08210</name>
</gene>
<dbReference type="GO" id="GO:0000149">
    <property type="term" value="F:SNARE binding"/>
    <property type="evidence" value="ECO:0007669"/>
    <property type="project" value="TreeGrafter"/>
</dbReference>
<evidence type="ECO:0000313" key="10">
    <source>
        <dbReference type="EMBL" id="KYQ91273.1"/>
    </source>
</evidence>
<dbReference type="Pfam" id="PF05739">
    <property type="entry name" value="SNARE"/>
    <property type="match status" value="1"/>
</dbReference>
<evidence type="ECO:0000256" key="2">
    <source>
        <dbReference type="ARBA" id="ARBA00009063"/>
    </source>
</evidence>
<dbReference type="GO" id="GO:0006887">
    <property type="term" value="P:exocytosis"/>
    <property type="evidence" value="ECO:0007669"/>
    <property type="project" value="TreeGrafter"/>
</dbReference>
<evidence type="ECO:0000256" key="5">
    <source>
        <dbReference type="ARBA" id="ARBA00023136"/>
    </source>
</evidence>
<dbReference type="InterPro" id="IPR000727">
    <property type="entry name" value="T_SNARE_dom"/>
</dbReference>
<dbReference type="GO" id="GO:0005886">
    <property type="term" value="C:plasma membrane"/>
    <property type="evidence" value="ECO:0007669"/>
    <property type="project" value="TreeGrafter"/>
</dbReference>
<evidence type="ECO:0000256" key="7">
    <source>
        <dbReference type="SAM" id="MobiDB-lite"/>
    </source>
</evidence>
<evidence type="ECO:0000259" key="9">
    <source>
        <dbReference type="PROSITE" id="PS50192"/>
    </source>
</evidence>
<accession>A0A151ZBE5</accession>
<dbReference type="Proteomes" id="UP000076078">
    <property type="component" value="Unassembled WGS sequence"/>
</dbReference>
<dbReference type="GO" id="GO:0006886">
    <property type="term" value="P:intracellular protein transport"/>
    <property type="evidence" value="ECO:0007669"/>
    <property type="project" value="InterPro"/>
</dbReference>
<comment type="caution">
    <text evidence="10">The sequence shown here is derived from an EMBL/GenBank/DDBJ whole genome shotgun (WGS) entry which is preliminary data.</text>
</comment>
<dbReference type="OMA" id="RWICFIL"/>
<keyword evidence="5 8" id="KW-0472">Membrane</keyword>
<name>A0A151ZBE5_TIELA</name>
<comment type="subcellular location">
    <subcellularLocation>
        <location evidence="1">Membrane</location>
        <topology evidence="1">Single-pass type IV membrane protein</topology>
    </subcellularLocation>
</comment>
<keyword evidence="3 8" id="KW-0812">Transmembrane</keyword>
<dbReference type="CDD" id="cd15848">
    <property type="entry name" value="SNARE_syntaxin1-like"/>
    <property type="match status" value="1"/>
</dbReference>
<feature type="domain" description="T-SNARE coiled-coil homology" evidence="9">
    <location>
        <begin position="243"/>
        <end position="305"/>
    </location>
</feature>
<dbReference type="InParanoid" id="A0A151ZBE5"/>
<keyword evidence="11" id="KW-1185">Reference proteome</keyword>
<dbReference type="InterPro" id="IPR006011">
    <property type="entry name" value="Syntaxin_N"/>
</dbReference>
<dbReference type="InterPro" id="IPR010989">
    <property type="entry name" value="SNARE"/>
</dbReference>
<dbReference type="Gene3D" id="1.20.5.110">
    <property type="match status" value="1"/>
</dbReference>
<dbReference type="PROSITE" id="PS50192">
    <property type="entry name" value="T_SNARE"/>
    <property type="match status" value="1"/>
</dbReference>
<dbReference type="Pfam" id="PF00804">
    <property type="entry name" value="Syntaxin"/>
    <property type="match status" value="1"/>
</dbReference>